<keyword evidence="2" id="KW-0326">Glycosidase</keyword>
<dbReference type="VEuPathDB" id="FungiDB:GMDG_05070"/>
<evidence type="ECO:0000256" key="1">
    <source>
        <dbReference type="ARBA" id="ARBA00022801"/>
    </source>
</evidence>
<dbReference type="InParanoid" id="L8FN32"/>
<dbReference type="InterPro" id="IPR036833">
    <property type="entry name" value="BetaGal_dom3_sf"/>
</dbReference>
<protein>
    <submittedName>
        <fullName evidence="5">Uncharacterized protein</fullName>
    </submittedName>
</protein>
<feature type="domain" description="Beta-galactosidase" evidence="3">
    <location>
        <begin position="37"/>
        <end position="99"/>
    </location>
</feature>
<evidence type="ECO:0000256" key="2">
    <source>
        <dbReference type="ARBA" id="ARBA00023295"/>
    </source>
</evidence>
<dbReference type="Proteomes" id="UP000011064">
    <property type="component" value="Unassembled WGS sequence"/>
</dbReference>
<gene>
    <name evidence="5" type="ORF">GMDG_05070</name>
</gene>
<dbReference type="Gene3D" id="2.60.390.10">
    <property type="entry name" value="Beta-galactosidase, domain 3"/>
    <property type="match status" value="1"/>
</dbReference>
<sequence>MVTCRFEEEISKFALEFDRKLIDATNVNRNSGYNYGSAVIVKAGYLVRTATTKGNTLQLSGDFNATTPFEVIGAPKSAKKLTINGQPVAIETCNSTGSWHGLVKYQRPFINIPNLESLQWKSTDALPEIQTNYDGSAWPSADKKKLAQIRVAFYTAELDLHIPNGWEVPLSFTFKKTKSDEKFRAQLYVNGYQFGKYINNVGSQVDFSVPQRILNYQGSNTVALTLWAQQPSGAKLDGLSLTARTPPMPKYAKRAGAY</sequence>
<dbReference type="Pfam" id="PF13363">
    <property type="entry name" value="BetaGal_dom3"/>
    <property type="match status" value="1"/>
</dbReference>
<dbReference type="HOGENOM" id="CLU_1078189_0_0_1"/>
<dbReference type="Pfam" id="PF13364">
    <property type="entry name" value="BetaGal_ABD2"/>
    <property type="match status" value="1"/>
</dbReference>
<feature type="domain" description="Beta-galactosidase jelly roll" evidence="4">
    <location>
        <begin position="136"/>
        <end position="230"/>
    </location>
</feature>
<dbReference type="InterPro" id="IPR025972">
    <property type="entry name" value="BetaGal_dom3"/>
</dbReference>
<organism evidence="5 6">
    <name type="scientific">Pseudogymnoascus destructans (strain ATCC MYA-4855 / 20631-21)</name>
    <name type="common">Bat white-nose syndrome fungus</name>
    <name type="synonym">Geomyces destructans</name>
    <dbReference type="NCBI Taxonomy" id="658429"/>
    <lineage>
        <taxon>Eukaryota</taxon>
        <taxon>Fungi</taxon>
        <taxon>Dikarya</taxon>
        <taxon>Ascomycota</taxon>
        <taxon>Pezizomycotina</taxon>
        <taxon>Leotiomycetes</taxon>
        <taxon>Thelebolales</taxon>
        <taxon>Thelebolaceae</taxon>
        <taxon>Pseudogymnoascus</taxon>
    </lineage>
</organism>
<name>L8FN32_PSED2</name>
<dbReference type="OrthoDB" id="1657402at2759"/>
<dbReference type="SUPFAM" id="SSF49785">
    <property type="entry name" value="Galactose-binding domain-like"/>
    <property type="match status" value="1"/>
</dbReference>
<dbReference type="GO" id="GO:0004565">
    <property type="term" value="F:beta-galactosidase activity"/>
    <property type="evidence" value="ECO:0007669"/>
    <property type="project" value="UniProtKB-ARBA"/>
</dbReference>
<proteinExistence type="predicted"/>
<dbReference type="EMBL" id="GL573269">
    <property type="protein sequence ID" value="ELR01888.1"/>
    <property type="molecule type" value="Genomic_DNA"/>
</dbReference>
<dbReference type="SUPFAM" id="SSF117100">
    <property type="entry name" value="Beta-galactosidase LacA, domain 3"/>
    <property type="match status" value="1"/>
</dbReference>
<keyword evidence="6" id="KW-1185">Reference proteome</keyword>
<reference evidence="6" key="1">
    <citation type="submission" date="2010-09" db="EMBL/GenBank/DDBJ databases">
        <title>The genome sequence of Geomyces destructans 20631-21.</title>
        <authorList>
            <consortium name="The Broad Institute Genome Sequencing Platform"/>
            <person name="Cuomo C.A."/>
            <person name="Blehert D.S."/>
            <person name="Lorch J.M."/>
            <person name="Young S.K."/>
            <person name="Zeng Q."/>
            <person name="Gargeya S."/>
            <person name="Fitzgerald M."/>
            <person name="Haas B."/>
            <person name="Abouelleil A."/>
            <person name="Alvarado L."/>
            <person name="Arachchi H.M."/>
            <person name="Berlin A."/>
            <person name="Brown A."/>
            <person name="Chapman S.B."/>
            <person name="Chen Z."/>
            <person name="Dunbar C."/>
            <person name="Freedman E."/>
            <person name="Gearin G."/>
            <person name="Gellesch M."/>
            <person name="Goldberg J."/>
            <person name="Griggs A."/>
            <person name="Gujja S."/>
            <person name="Heiman D."/>
            <person name="Howarth C."/>
            <person name="Larson L."/>
            <person name="Lui A."/>
            <person name="MacDonald P.J.P."/>
            <person name="Montmayeur A."/>
            <person name="Murphy C."/>
            <person name="Neiman D."/>
            <person name="Pearson M."/>
            <person name="Priest M."/>
            <person name="Roberts A."/>
            <person name="Saif S."/>
            <person name="Shea T."/>
            <person name="Shenoy N."/>
            <person name="Sisk P."/>
            <person name="Stolte C."/>
            <person name="Sykes S."/>
            <person name="Wortman J."/>
            <person name="Nusbaum C."/>
            <person name="Birren B."/>
        </authorList>
    </citation>
    <scope>NUCLEOTIDE SEQUENCE [LARGE SCALE GENOMIC DNA]</scope>
    <source>
        <strain evidence="6">ATCC MYA-4855 / 20631-21</strain>
    </source>
</reference>
<dbReference type="InterPro" id="IPR025300">
    <property type="entry name" value="BetaGal_jelly_roll_dom"/>
</dbReference>
<keyword evidence="1" id="KW-0378">Hydrolase</keyword>
<evidence type="ECO:0000259" key="4">
    <source>
        <dbReference type="Pfam" id="PF13364"/>
    </source>
</evidence>
<evidence type="ECO:0000313" key="5">
    <source>
        <dbReference type="EMBL" id="ELR01888.1"/>
    </source>
</evidence>
<dbReference type="AlphaFoldDB" id="L8FN32"/>
<evidence type="ECO:0000259" key="3">
    <source>
        <dbReference type="Pfam" id="PF13363"/>
    </source>
</evidence>
<dbReference type="InterPro" id="IPR008979">
    <property type="entry name" value="Galactose-bd-like_sf"/>
</dbReference>
<dbReference type="Gene3D" id="2.60.120.260">
    <property type="entry name" value="Galactose-binding domain-like"/>
    <property type="match status" value="1"/>
</dbReference>
<accession>L8FN32</accession>
<evidence type="ECO:0000313" key="6">
    <source>
        <dbReference type="Proteomes" id="UP000011064"/>
    </source>
</evidence>
<dbReference type="STRING" id="658429.L8FN32"/>